<dbReference type="InterPro" id="IPR021414">
    <property type="entry name" value="DUF3054"/>
</dbReference>
<dbReference type="Pfam" id="PF11255">
    <property type="entry name" value="DUF3054"/>
    <property type="match status" value="1"/>
</dbReference>
<dbReference type="EMBL" id="NOWI01000004">
    <property type="protein sequence ID" value="RFT44834.1"/>
    <property type="molecule type" value="Genomic_DNA"/>
</dbReference>
<comment type="caution">
    <text evidence="2">The sequence shown here is derived from an EMBL/GenBank/DDBJ whole genome shotgun (WGS) entry which is preliminary data.</text>
</comment>
<evidence type="ECO:0000256" key="1">
    <source>
        <dbReference type="SAM" id="Phobius"/>
    </source>
</evidence>
<sequence length="130" mass="13981">MNDELASPSVRRALVADIICVILFATIGRASHGEALSPGGLLRTGTPFVLGLAVGWVIVVTARIPAQRWLAGLVLWASTLLVGMVVRYFTDQGVAVAFIIVAASFLALTLIGWRAVMIGIRTARRRKRQV</sequence>
<reference evidence="2 3" key="1">
    <citation type="submission" date="2017-07" db="EMBL/GenBank/DDBJ databases">
        <authorList>
            <person name="Sun Z.S."/>
            <person name="Albrecht U."/>
            <person name="Echele G."/>
            <person name="Lee C.C."/>
        </authorList>
    </citation>
    <scope>NUCLEOTIDE SEQUENCE [LARGE SCALE GENOMIC DNA]</scope>
    <source>
        <strain evidence="2 3">P16-029</strain>
    </source>
</reference>
<feature type="transmembrane region" description="Helical" evidence="1">
    <location>
        <begin position="44"/>
        <end position="62"/>
    </location>
</feature>
<evidence type="ECO:0000313" key="3">
    <source>
        <dbReference type="Proteomes" id="UP000259211"/>
    </source>
</evidence>
<keyword evidence="1" id="KW-0472">Membrane</keyword>
<dbReference type="RefSeq" id="WP_065672778.1">
    <property type="nucleotide sequence ID" value="NZ_AP024308.1"/>
</dbReference>
<protein>
    <submittedName>
        <fullName evidence="2">DUF3054 domain-containing protein</fullName>
    </submittedName>
</protein>
<dbReference type="AlphaFoldDB" id="A0A3E2DHR4"/>
<organism evidence="2 3">
    <name type="scientific">Cutibacterium avidum</name>
    <dbReference type="NCBI Taxonomy" id="33010"/>
    <lineage>
        <taxon>Bacteria</taxon>
        <taxon>Bacillati</taxon>
        <taxon>Actinomycetota</taxon>
        <taxon>Actinomycetes</taxon>
        <taxon>Propionibacteriales</taxon>
        <taxon>Propionibacteriaceae</taxon>
        <taxon>Cutibacterium</taxon>
    </lineage>
</organism>
<feature type="transmembrane region" description="Helical" evidence="1">
    <location>
        <begin position="95"/>
        <end position="120"/>
    </location>
</feature>
<keyword evidence="1" id="KW-0812">Transmembrane</keyword>
<evidence type="ECO:0000313" key="2">
    <source>
        <dbReference type="EMBL" id="RFT44834.1"/>
    </source>
</evidence>
<keyword evidence="1" id="KW-1133">Transmembrane helix</keyword>
<feature type="transmembrane region" description="Helical" evidence="1">
    <location>
        <begin position="12"/>
        <end position="32"/>
    </location>
</feature>
<proteinExistence type="predicted"/>
<accession>A0A3E2DHR4</accession>
<feature type="transmembrane region" description="Helical" evidence="1">
    <location>
        <begin position="69"/>
        <end position="89"/>
    </location>
</feature>
<dbReference type="Proteomes" id="UP000259211">
    <property type="component" value="Unassembled WGS sequence"/>
</dbReference>
<name>A0A3E2DHR4_9ACTN</name>
<gene>
    <name evidence="2" type="ORF">CHT91_05010</name>
</gene>